<name>A0ABX1P9T9_9CYAN</name>
<dbReference type="Gene3D" id="3.40.50.150">
    <property type="entry name" value="Vaccinia Virus protein VP39"/>
    <property type="match status" value="1"/>
</dbReference>
<keyword evidence="3" id="KW-0949">S-adenosyl-L-methionine</keyword>
<dbReference type="InterPro" id="IPR004033">
    <property type="entry name" value="UbiE/COQ5_MeTrFase"/>
</dbReference>
<evidence type="ECO:0000313" key="5">
    <source>
        <dbReference type="Proteomes" id="UP000718564"/>
    </source>
</evidence>
<organism evidence="4 5">
    <name type="scientific">Brasilonema bromeliae SPC951</name>
    <dbReference type="NCBI Taxonomy" id="385972"/>
    <lineage>
        <taxon>Bacteria</taxon>
        <taxon>Bacillati</taxon>
        <taxon>Cyanobacteriota</taxon>
        <taxon>Cyanophyceae</taxon>
        <taxon>Nostocales</taxon>
        <taxon>Scytonemataceae</taxon>
        <taxon>Brasilonema</taxon>
        <taxon>Bromeliae group (in: Brasilonema)</taxon>
    </lineage>
</organism>
<dbReference type="CDD" id="cd02440">
    <property type="entry name" value="AdoMet_MTases"/>
    <property type="match status" value="1"/>
</dbReference>
<evidence type="ECO:0000256" key="3">
    <source>
        <dbReference type="ARBA" id="ARBA00022691"/>
    </source>
</evidence>
<protein>
    <recommendedName>
        <fullName evidence="6">Demethylmenaquinone methyltransferase</fullName>
    </recommendedName>
</protein>
<evidence type="ECO:0000313" key="4">
    <source>
        <dbReference type="EMBL" id="NMG20681.1"/>
    </source>
</evidence>
<evidence type="ECO:0000256" key="1">
    <source>
        <dbReference type="ARBA" id="ARBA00022603"/>
    </source>
</evidence>
<evidence type="ECO:0000256" key="2">
    <source>
        <dbReference type="ARBA" id="ARBA00022679"/>
    </source>
</evidence>
<sequence>MSQNTNYSSVTPAQATKLEGDDKRNYIRNLFDDIATRYDFLRTLVFLGHTSLWYRQALRDLELQPGEKILDVGCGTGESTRCLNRFYPGIQIEGMDLSPGMLTVARSMDADSNYFEGDVCSIPRPDCTYDVVVTAFTFRNFPNREMSLAQMLRVLRPGGRLLILDHFYPEKPVLWRNIYTIWMSKIVPQIVRPFIADTTPYRYLAQSIINQLKMPDFIQLIESSGAKVIKTNTYTGGAAGRLIAVR</sequence>
<dbReference type="Pfam" id="PF01209">
    <property type="entry name" value="Ubie_methyltran"/>
    <property type="match status" value="1"/>
</dbReference>
<accession>A0ABX1P9T9</accession>
<gene>
    <name evidence="4" type="ORF">DP116_14925</name>
</gene>
<dbReference type="Proteomes" id="UP000718564">
    <property type="component" value="Unassembled WGS sequence"/>
</dbReference>
<reference evidence="4 5" key="1">
    <citation type="submission" date="2018-06" db="EMBL/GenBank/DDBJ databases">
        <title>Comparative genomics of Brasilonema spp. strains.</title>
        <authorList>
            <person name="Alvarenga D.O."/>
            <person name="Fiore M.F."/>
            <person name="Varani A.M."/>
        </authorList>
    </citation>
    <scope>NUCLEOTIDE SEQUENCE [LARGE SCALE GENOMIC DNA]</scope>
    <source>
        <strain evidence="4 5">SPC951</strain>
    </source>
</reference>
<keyword evidence="2" id="KW-0808">Transferase</keyword>
<dbReference type="PROSITE" id="PS51608">
    <property type="entry name" value="SAM_MT_UBIE"/>
    <property type="match status" value="1"/>
</dbReference>
<dbReference type="EMBL" id="QMEB01000108">
    <property type="protein sequence ID" value="NMG20681.1"/>
    <property type="molecule type" value="Genomic_DNA"/>
</dbReference>
<dbReference type="SUPFAM" id="SSF53335">
    <property type="entry name" value="S-adenosyl-L-methionine-dependent methyltransferases"/>
    <property type="match status" value="1"/>
</dbReference>
<comment type="caution">
    <text evidence="4">The sequence shown here is derived from an EMBL/GenBank/DDBJ whole genome shotgun (WGS) entry which is preliminary data.</text>
</comment>
<dbReference type="InterPro" id="IPR029063">
    <property type="entry name" value="SAM-dependent_MTases_sf"/>
</dbReference>
<proteinExistence type="predicted"/>
<dbReference type="PANTHER" id="PTHR43591:SF24">
    <property type="entry name" value="2-METHOXY-6-POLYPRENYL-1,4-BENZOQUINOL METHYLASE, MITOCHONDRIAL"/>
    <property type="match status" value="1"/>
</dbReference>
<keyword evidence="1" id="KW-0489">Methyltransferase</keyword>
<evidence type="ECO:0008006" key="6">
    <source>
        <dbReference type="Google" id="ProtNLM"/>
    </source>
</evidence>
<dbReference type="PANTHER" id="PTHR43591">
    <property type="entry name" value="METHYLTRANSFERASE"/>
    <property type="match status" value="1"/>
</dbReference>
<keyword evidence="5" id="KW-1185">Reference proteome</keyword>
<dbReference type="RefSeq" id="WP_169155937.1">
    <property type="nucleotide sequence ID" value="NZ_CAWPJE010000096.1"/>
</dbReference>